<protein>
    <recommendedName>
        <fullName evidence="5">Transmembrane protein</fullName>
    </recommendedName>
</protein>
<dbReference type="PANTHER" id="PTHR34379:SF3">
    <property type="entry name" value="PROTEIN, PUTATIVE-RELATED"/>
    <property type="match status" value="1"/>
</dbReference>
<evidence type="ECO:0008006" key="5">
    <source>
        <dbReference type="Google" id="ProtNLM"/>
    </source>
</evidence>
<dbReference type="PANTHER" id="PTHR34379">
    <property type="entry name" value="OS07G0553800 PROTEIN"/>
    <property type="match status" value="1"/>
</dbReference>
<gene>
    <name evidence="3" type="ORF">DH2020_020438</name>
</gene>
<evidence type="ECO:0000256" key="1">
    <source>
        <dbReference type="SAM" id="MobiDB-lite"/>
    </source>
</evidence>
<dbReference type="EMBL" id="JABTTQ020000011">
    <property type="protein sequence ID" value="KAK6146569.1"/>
    <property type="molecule type" value="Genomic_DNA"/>
</dbReference>
<dbReference type="InterPro" id="IPR040411">
    <property type="entry name" value="At5g23160-like"/>
</dbReference>
<sequence length="244" mass="27304">MAADQNSRKKSKKHRFRCFSFKSCFGLVSHEEPKPNMEEKNDDEKLVKYGTRKPSRARTVPISHPTSFVVETVEKSGQLVAPQPQQVTNNKVHHDIVKKNKNLCQSSGVMGSIKIDKKTITQETWSSPVKLLHSVSLPPPPRPKKGKSTAGGGGSEKEAKIDGSDELDPMVGALIMAVTLIVMLIWGKLCAVICTAVWFYIIPRFRANNGTFYVNKLKNSSKNIDVGSWEYKKKVVLEGFLERY</sequence>
<evidence type="ECO:0000313" key="4">
    <source>
        <dbReference type="Proteomes" id="UP001318860"/>
    </source>
</evidence>
<feature type="transmembrane region" description="Helical" evidence="2">
    <location>
        <begin position="174"/>
        <end position="201"/>
    </location>
</feature>
<keyword evidence="2" id="KW-0812">Transmembrane</keyword>
<comment type="caution">
    <text evidence="3">The sequence shown here is derived from an EMBL/GenBank/DDBJ whole genome shotgun (WGS) entry which is preliminary data.</text>
</comment>
<evidence type="ECO:0000256" key="2">
    <source>
        <dbReference type="SAM" id="Phobius"/>
    </source>
</evidence>
<evidence type="ECO:0000313" key="3">
    <source>
        <dbReference type="EMBL" id="KAK6146569.1"/>
    </source>
</evidence>
<feature type="region of interest" description="Disordered" evidence="1">
    <location>
        <begin position="131"/>
        <end position="163"/>
    </location>
</feature>
<name>A0ABR0WKF0_REHGL</name>
<organism evidence="3 4">
    <name type="scientific">Rehmannia glutinosa</name>
    <name type="common">Chinese foxglove</name>
    <dbReference type="NCBI Taxonomy" id="99300"/>
    <lineage>
        <taxon>Eukaryota</taxon>
        <taxon>Viridiplantae</taxon>
        <taxon>Streptophyta</taxon>
        <taxon>Embryophyta</taxon>
        <taxon>Tracheophyta</taxon>
        <taxon>Spermatophyta</taxon>
        <taxon>Magnoliopsida</taxon>
        <taxon>eudicotyledons</taxon>
        <taxon>Gunneridae</taxon>
        <taxon>Pentapetalae</taxon>
        <taxon>asterids</taxon>
        <taxon>lamiids</taxon>
        <taxon>Lamiales</taxon>
        <taxon>Orobanchaceae</taxon>
        <taxon>Rehmannieae</taxon>
        <taxon>Rehmannia</taxon>
    </lineage>
</organism>
<proteinExistence type="predicted"/>
<accession>A0ABR0WKF0</accession>
<keyword evidence="4" id="KW-1185">Reference proteome</keyword>
<keyword evidence="2" id="KW-0472">Membrane</keyword>
<keyword evidence="2" id="KW-1133">Transmembrane helix</keyword>
<reference evidence="3 4" key="1">
    <citation type="journal article" date="2021" name="Comput. Struct. Biotechnol. J.">
        <title>De novo genome assembly of the potent medicinal plant Rehmannia glutinosa using nanopore technology.</title>
        <authorList>
            <person name="Ma L."/>
            <person name="Dong C."/>
            <person name="Song C."/>
            <person name="Wang X."/>
            <person name="Zheng X."/>
            <person name="Niu Y."/>
            <person name="Chen S."/>
            <person name="Feng W."/>
        </authorList>
    </citation>
    <scope>NUCLEOTIDE SEQUENCE [LARGE SCALE GENOMIC DNA]</scope>
    <source>
        <strain evidence="3">DH-2019</strain>
    </source>
</reference>
<dbReference type="Proteomes" id="UP001318860">
    <property type="component" value="Unassembled WGS sequence"/>
</dbReference>